<dbReference type="Gene3D" id="3.40.50.720">
    <property type="entry name" value="NAD(P)-binding Rossmann-like Domain"/>
    <property type="match status" value="1"/>
</dbReference>
<evidence type="ECO:0000256" key="5">
    <source>
        <dbReference type="ARBA" id="ARBA00023239"/>
    </source>
</evidence>
<dbReference type="GO" id="GO:0042351">
    <property type="term" value="P:'de novo' GDP-L-fucose biosynthetic process"/>
    <property type="evidence" value="ECO:0007669"/>
    <property type="project" value="TreeGrafter"/>
</dbReference>
<comment type="similarity">
    <text evidence="3 7">Belongs to the NAD(P)-dependent epimerase/dehydratase family. GDP-mannose 4,6-dehydratase subfamily.</text>
</comment>
<dbReference type="GO" id="GO:0070401">
    <property type="term" value="F:NADP+ binding"/>
    <property type="evidence" value="ECO:0007669"/>
    <property type="project" value="UniProtKB-UniRule"/>
</dbReference>
<comment type="function">
    <text evidence="6 7">Catalyzes the conversion of GDP-D-mannose to GDP-4-dehydro-6-deoxy-D-mannose.</text>
</comment>
<keyword evidence="5 7" id="KW-0456">Lyase</keyword>
<evidence type="ECO:0000313" key="9">
    <source>
        <dbReference type="EMBL" id="SFD55806.1"/>
    </source>
</evidence>
<dbReference type="GO" id="GO:0008446">
    <property type="term" value="F:GDP-mannose 4,6-dehydratase activity"/>
    <property type="evidence" value="ECO:0007669"/>
    <property type="project" value="UniProtKB-UniRule"/>
</dbReference>
<dbReference type="PANTHER" id="PTHR43715">
    <property type="entry name" value="GDP-MANNOSE 4,6-DEHYDRATASE"/>
    <property type="match status" value="1"/>
</dbReference>
<keyword evidence="7" id="KW-0521">NADP</keyword>
<dbReference type="Pfam" id="PF16363">
    <property type="entry name" value="GDP_Man_Dehyd"/>
    <property type="match status" value="1"/>
</dbReference>
<dbReference type="RefSeq" id="WP_093827976.1">
    <property type="nucleotide sequence ID" value="NZ_FOLQ01000005.1"/>
</dbReference>
<dbReference type="OrthoDB" id="9779041at2"/>
<dbReference type="EMBL" id="FOLQ01000005">
    <property type="protein sequence ID" value="SFD55806.1"/>
    <property type="molecule type" value="Genomic_DNA"/>
</dbReference>
<dbReference type="InterPro" id="IPR036291">
    <property type="entry name" value="NAD(P)-bd_dom_sf"/>
</dbReference>
<dbReference type="FunFam" id="3.40.50.720:FF:000924">
    <property type="entry name" value="GDP-mannose 4,6 dehydratase"/>
    <property type="match status" value="1"/>
</dbReference>
<keyword evidence="10" id="KW-1185">Reference proteome</keyword>
<evidence type="ECO:0000256" key="6">
    <source>
        <dbReference type="ARBA" id="ARBA00059383"/>
    </source>
</evidence>
<comment type="cofactor">
    <cofactor evidence="2 7">
        <name>NADP(+)</name>
        <dbReference type="ChEBI" id="CHEBI:58349"/>
    </cofactor>
</comment>
<dbReference type="Proteomes" id="UP000198598">
    <property type="component" value="Unassembled WGS sequence"/>
</dbReference>
<evidence type="ECO:0000256" key="1">
    <source>
        <dbReference type="ARBA" id="ARBA00000188"/>
    </source>
</evidence>
<evidence type="ECO:0000256" key="3">
    <source>
        <dbReference type="ARBA" id="ARBA00009263"/>
    </source>
</evidence>
<proteinExistence type="inferred from homology"/>
<evidence type="ECO:0000256" key="2">
    <source>
        <dbReference type="ARBA" id="ARBA00001937"/>
    </source>
</evidence>
<dbReference type="InterPro" id="IPR006368">
    <property type="entry name" value="GDP_Man_deHydtase"/>
</dbReference>
<evidence type="ECO:0000313" key="10">
    <source>
        <dbReference type="Proteomes" id="UP000198598"/>
    </source>
</evidence>
<comment type="catalytic activity">
    <reaction evidence="1 7">
        <text>GDP-alpha-D-mannose = GDP-4-dehydro-alpha-D-rhamnose + H2O</text>
        <dbReference type="Rhea" id="RHEA:23820"/>
        <dbReference type="ChEBI" id="CHEBI:15377"/>
        <dbReference type="ChEBI" id="CHEBI:57527"/>
        <dbReference type="ChEBI" id="CHEBI:57964"/>
        <dbReference type="EC" id="4.2.1.47"/>
    </reaction>
</comment>
<dbReference type="SUPFAM" id="SSF51735">
    <property type="entry name" value="NAD(P)-binding Rossmann-fold domains"/>
    <property type="match status" value="1"/>
</dbReference>
<dbReference type="Gene3D" id="3.90.25.10">
    <property type="entry name" value="UDP-galactose 4-epimerase, domain 1"/>
    <property type="match status" value="1"/>
</dbReference>
<evidence type="ECO:0000259" key="8">
    <source>
        <dbReference type="Pfam" id="PF16363"/>
    </source>
</evidence>
<gene>
    <name evidence="7" type="primary">gmd</name>
    <name evidence="9" type="ORF">SAMN05216167_105408</name>
</gene>
<reference evidence="9 10" key="1">
    <citation type="submission" date="2016-10" db="EMBL/GenBank/DDBJ databases">
        <authorList>
            <person name="de Groot N.N."/>
        </authorList>
    </citation>
    <scope>NUCLEOTIDE SEQUENCE [LARGE SCALE GENOMIC DNA]</scope>
    <source>
        <strain evidence="9 10">DSM 26130</strain>
    </source>
</reference>
<accession>A0A1I1TB40</accession>
<dbReference type="HAMAP" id="MF_00955">
    <property type="entry name" value="GDP_Man_dehydratase"/>
    <property type="match status" value="1"/>
</dbReference>
<dbReference type="AlphaFoldDB" id="A0A1I1TB40"/>
<evidence type="ECO:0000256" key="7">
    <source>
        <dbReference type="HAMAP-Rule" id="MF_00955"/>
    </source>
</evidence>
<name>A0A1I1TB40_9BACT</name>
<dbReference type="PANTHER" id="PTHR43715:SF1">
    <property type="entry name" value="GDP-MANNOSE 4,6 DEHYDRATASE"/>
    <property type="match status" value="1"/>
</dbReference>
<comment type="caution">
    <text evidence="7">Lacks conserved residue(s) required for the propagation of feature annotation.</text>
</comment>
<protein>
    <recommendedName>
        <fullName evidence="4 7">GDP-mannose 4,6-dehydratase</fullName>
        <ecNumber evidence="4 7">4.2.1.47</ecNumber>
    </recommendedName>
    <alternativeName>
        <fullName evidence="7">GDP-D-mannose dehydratase</fullName>
    </alternativeName>
</protein>
<sequence>MKTALICGISGQDGSYLSKLLLTKGYQVFGGSRDAQMTSFTNLARLGIRNDVQTVSININDFRSVLQTLLKIKPDEVYNLAGQSSVGLSFEQPVETLESISVGTLNLLEAIRFSNLPIKFYNAGSSECFGDVGSLAADENTPFRPRSPYGVAKAAAFWQVANYREAYQLHASTGILFNHESPLRPERFVTQKIVAAACRIAKGSYEVLTLGNIDIARDWGWAPEYVEAMWLMLQQKQVDDYVIATGQTYKLRDFIRIVFESVELDWQNHIRIDPVLFRPTDIAEGHANPTKAHKQLGWSASSNVSDVARLMVKAYMNQTV</sequence>
<feature type="domain" description="NAD(P)-binding" evidence="8">
    <location>
        <begin position="5"/>
        <end position="311"/>
    </location>
</feature>
<dbReference type="CDD" id="cd05260">
    <property type="entry name" value="GDP_MD_SDR_e"/>
    <property type="match status" value="1"/>
</dbReference>
<dbReference type="InterPro" id="IPR016040">
    <property type="entry name" value="NAD(P)-bd_dom"/>
</dbReference>
<dbReference type="EC" id="4.2.1.47" evidence="4 7"/>
<dbReference type="STRING" id="662367.SAMN05216167_105408"/>
<evidence type="ECO:0000256" key="4">
    <source>
        <dbReference type="ARBA" id="ARBA00011989"/>
    </source>
</evidence>
<organism evidence="9 10">
    <name type="scientific">Spirosoma endophyticum</name>
    <dbReference type="NCBI Taxonomy" id="662367"/>
    <lineage>
        <taxon>Bacteria</taxon>
        <taxon>Pseudomonadati</taxon>
        <taxon>Bacteroidota</taxon>
        <taxon>Cytophagia</taxon>
        <taxon>Cytophagales</taxon>
        <taxon>Cytophagaceae</taxon>
        <taxon>Spirosoma</taxon>
    </lineage>
</organism>